<dbReference type="SMART" id="SM00387">
    <property type="entry name" value="HATPase_c"/>
    <property type="match status" value="1"/>
</dbReference>
<dbReference type="FunFam" id="3.30.565.10:FF:000006">
    <property type="entry name" value="Sensor histidine kinase WalK"/>
    <property type="match status" value="1"/>
</dbReference>
<dbReference type="InterPro" id="IPR004358">
    <property type="entry name" value="Sig_transdc_His_kin-like_C"/>
</dbReference>
<keyword evidence="8" id="KW-0472">Membrane</keyword>
<dbReference type="SUPFAM" id="SSF55874">
    <property type="entry name" value="ATPase domain of HSP90 chaperone/DNA topoisomerase II/histidine kinase"/>
    <property type="match status" value="1"/>
</dbReference>
<dbReference type="Pfam" id="PF02518">
    <property type="entry name" value="HATPase_c"/>
    <property type="match status" value="1"/>
</dbReference>
<gene>
    <name evidence="10" type="ORF">FNM00_11890</name>
</gene>
<protein>
    <recommendedName>
        <fullName evidence="3">histidine kinase</fullName>
        <ecNumber evidence="3">2.7.13.3</ecNumber>
    </recommendedName>
</protein>
<organism evidence="10 11">
    <name type="scientific">Aeromicrobium piscarium</name>
    <dbReference type="NCBI Taxonomy" id="2590901"/>
    <lineage>
        <taxon>Bacteria</taxon>
        <taxon>Bacillati</taxon>
        <taxon>Actinomycetota</taxon>
        <taxon>Actinomycetes</taxon>
        <taxon>Propionibacteriales</taxon>
        <taxon>Nocardioidaceae</taxon>
        <taxon>Aeromicrobium</taxon>
    </lineage>
</organism>
<dbReference type="InterPro" id="IPR005467">
    <property type="entry name" value="His_kinase_dom"/>
</dbReference>
<feature type="transmembrane region" description="Helical" evidence="8">
    <location>
        <begin position="24"/>
        <end position="43"/>
    </location>
</feature>
<dbReference type="Pfam" id="PF00512">
    <property type="entry name" value="HisKA"/>
    <property type="match status" value="1"/>
</dbReference>
<evidence type="ECO:0000259" key="9">
    <source>
        <dbReference type="PROSITE" id="PS50109"/>
    </source>
</evidence>
<sequence length="556" mass="59527">MIPGQLRARVDRDFRRVVISPRAIVHWQFLFVLTVALPFFATIAVRPDFTESTTLLVGALIIIGATTVAGLFPWRQSNSRWALLLAIVDVPGALLLYIPTPGAGFSMLVVLPVVWVAIAFGGLVATLMVAASIIALWTAWWTQAQVAEVQLIGGIPATAAVTSLIVLSAVAAYQTNRVASARRGLLHRQSDAFSRALERASLQERFTSSVLDSLDLAVFSFDADGGLRTANRSAWLLLRHLGGTRFEAALSDYEIDYGSPIFAPDGPIGRALQGEQVDGETTWVGGAQPIAIEWTSQFLRGDDGSTENVIVLARDVTSQLRAQADRDELVTSVSHEFRTPLTSILGYLELALDEPGVPAVPREMVEVALKNTERLLTLSNDFLAARSPSGRSGMVLTMEPCRPSAIVEDAITAVRPQAIARSIAIVVGPLPDIVLDADPLRIRQVIDNVLTNAVKYNVESGRIFVDAILTDTGHYALSIRDTGRGMSAHDAERVFDRGYRSAAARDSAVGGSGLGLDISRQIIESHAGTMALSSVPGEGTTVSITLPAGAPDGRHA</sequence>
<keyword evidence="11" id="KW-1185">Reference proteome</keyword>
<evidence type="ECO:0000256" key="8">
    <source>
        <dbReference type="SAM" id="Phobius"/>
    </source>
</evidence>
<feature type="transmembrane region" description="Helical" evidence="8">
    <location>
        <begin position="81"/>
        <end position="100"/>
    </location>
</feature>
<keyword evidence="8" id="KW-1133">Transmembrane helix</keyword>
<dbReference type="CDD" id="cd00082">
    <property type="entry name" value="HisKA"/>
    <property type="match status" value="1"/>
</dbReference>
<proteinExistence type="predicted"/>
<dbReference type="PRINTS" id="PR00344">
    <property type="entry name" value="BCTRLSENSOR"/>
</dbReference>
<keyword evidence="8" id="KW-0812">Transmembrane</keyword>
<dbReference type="Gene3D" id="3.30.450.20">
    <property type="entry name" value="PAS domain"/>
    <property type="match status" value="1"/>
</dbReference>
<dbReference type="SUPFAM" id="SSF55785">
    <property type="entry name" value="PYP-like sensor domain (PAS domain)"/>
    <property type="match status" value="1"/>
</dbReference>
<feature type="transmembrane region" description="Helical" evidence="8">
    <location>
        <begin position="151"/>
        <end position="173"/>
    </location>
</feature>
<dbReference type="InterPro" id="IPR003594">
    <property type="entry name" value="HATPase_dom"/>
</dbReference>
<dbReference type="SUPFAM" id="SSF47384">
    <property type="entry name" value="Homodimeric domain of signal transducing histidine kinase"/>
    <property type="match status" value="1"/>
</dbReference>
<keyword evidence="6" id="KW-0418">Kinase</keyword>
<evidence type="ECO:0000256" key="4">
    <source>
        <dbReference type="ARBA" id="ARBA00022553"/>
    </source>
</evidence>
<evidence type="ECO:0000256" key="7">
    <source>
        <dbReference type="ARBA" id="ARBA00023012"/>
    </source>
</evidence>
<dbReference type="PANTHER" id="PTHR43047">
    <property type="entry name" value="TWO-COMPONENT HISTIDINE PROTEIN KINASE"/>
    <property type="match status" value="1"/>
</dbReference>
<dbReference type="GO" id="GO:0000155">
    <property type="term" value="F:phosphorelay sensor kinase activity"/>
    <property type="evidence" value="ECO:0007669"/>
    <property type="project" value="InterPro"/>
</dbReference>
<keyword evidence="5" id="KW-0808">Transferase</keyword>
<accession>A0A554S7M1</accession>
<comment type="subcellular location">
    <subcellularLocation>
        <location evidence="2">Cell membrane</location>
    </subcellularLocation>
</comment>
<feature type="transmembrane region" description="Helical" evidence="8">
    <location>
        <begin position="112"/>
        <end position="139"/>
    </location>
</feature>
<dbReference type="Proteomes" id="UP000316988">
    <property type="component" value="Unassembled WGS sequence"/>
</dbReference>
<dbReference type="GO" id="GO:0005886">
    <property type="term" value="C:plasma membrane"/>
    <property type="evidence" value="ECO:0007669"/>
    <property type="project" value="UniProtKB-SubCell"/>
</dbReference>
<feature type="transmembrane region" description="Helical" evidence="8">
    <location>
        <begin position="55"/>
        <end position="74"/>
    </location>
</feature>
<dbReference type="InterPro" id="IPR036097">
    <property type="entry name" value="HisK_dim/P_sf"/>
</dbReference>
<name>A0A554S7M1_9ACTN</name>
<dbReference type="AlphaFoldDB" id="A0A554S7M1"/>
<evidence type="ECO:0000256" key="5">
    <source>
        <dbReference type="ARBA" id="ARBA00022679"/>
    </source>
</evidence>
<comment type="catalytic activity">
    <reaction evidence="1">
        <text>ATP + protein L-histidine = ADP + protein N-phospho-L-histidine.</text>
        <dbReference type="EC" id="2.7.13.3"/>
    </reaction>
</comment>
<dbReference type="Gene3D" id="1.10.287.130">
    <property type="match status" value="1"/>
</dbReference>
<reference evidence="10 11" key="1">
    <citation type="submission" date="2019-07" db="EMBL/GenBank/DDBJ databases">
        <authorList>
            <person name="Zhao L.H."/>
        </authorList>
    </citation>
    <scope>NUCLEOTIDE SEQUENCE [LARGE SCALE GENOMIC DNA]</scope>
    <source>
        <strain evidence="10 11">Co35</strain>
    </source>
</reference>
<evidence type="ECO:0000313" key="11">
    <source>
        <dbReference type="Proteomes" id="UP000316988"/>
    </source>
</evidence>
<evidence type="ECO:0000256" key="2">
    <source>
        <dbReference type="ARBA" id="ARBA00004236"/>
    </source>
</evidence>
<dbReference type="InterPro" id="IPR003661">
    <property type="entry name" value="HisK_dim/P_dom"/>
</dbReference>
<evidence type="ECO:0000256" key="1">
    <source>
        <dbReference type="ARBA" id="ARBA00000085"/>
    </source>
</evidence>
<dbReference type="SMART" id="SM00388">
    <property type="entry name" value="HisKA"/>
    <property type="match status" value="1"/>
</dbReference>
<dbReference type="PROSITE" id="PS50109">
    <property type="entry name" value="HIS_KIN"/>
    <property type="match status" value="1"/>
</dbReference>
<dbReference type="PANTHER" id="PTHR43047:SF72">
    <property type="entry name" value="OSMOSENSING HISTIDINE PROTEIN KINASE SLN1"/>
    <property type="match status" value="1"/>
</dbReference>
<dbReference type="InterPro" id="IPR035965">
    <property type="entry name" value="PAS-like_dom_sf"/>
</dbReference>
<evidence type="ECO:0000256" key="6">
    <source>
        <dbReference type="ARBA" id="ARBA00022777"/>
    </source>
</evidence>
<keyword evidence="4" id="KW-0597">Phosphoprotein</keyword>
<comment type="caution">
    <text evidence="10">The sequence shown here is derived from an EMBL/GenBank/DDBJ whole genome shotgun (WGS) entry which is preliminary data.</text>
</comment>
<dbReference type="RefSeq" id="WP_143913765.1">
    <property type="nucleotide sequence ID" value="NZ_VLNT01000009.1"/>
</dbReference>
<dbReference type="Gene3D" id="3.30.565.10">
    <property type="entry name" value="Histidine kinase-like ATPase, C-terminal domain"/>
    <property type="match status" value="1"/>
</dbReference>
<dbReference type="EC" id="2.7.13.3" evidence="3"/>
<evidence type="ECO:0000313" key="10">
    <source>
        <dbReference type="EMBL" id="TSD62331.1"/>
    </source>
</evidence>
<dbReference type="GO" id="GO:0009927">
    <property type="term" value="F:histidine phosphotransfer kinase activity"/>
    <property type="evidence" value="ECO:0007669"/>
    <property type="project" value="TreeGrafter"/>
</dbReference>
<evidence type="ECO:0000256" key="3">
    <source>
        <dbReference type="ARBA" id="ARBA00012438"/>
    </source>
</evidence>
<dbReference type="InterPro" id="IPR036890">
    <property type="entry name" value="HATPase_C_sf"/>
</dbReference>
<keyword evidence="7" id="KW-0902">Two-component regulatory system</keyword>
<feature type="domain" description="Histidine kinase" evidence="9">
    <location>
        <begin position="332"/>
        <end position="550"/>
    </location>
</feature>
<dbReference type="OrthoDB" id="3272969at2"/>
<dbReference type="EMBL" id="VLNT01000009">
    <property type="protein sequence ID" value="TSD62331.1"/>
    <property type="molecule type" value="Genomic_DNA"/>
</dbReference>